<dbReference type="InterPro" id="IPR004090">
    <property type="entry name" value="Chemotax_Me-accpt_rcpt"/>
</dbReference>
<dbReference type="Pfam" id="PF00015">
    <property type="entry name" value="MCPsignal"/>
    <property type="match status" value="1"/>
</dbReference>
<dbReference type="CDD" id="cd06225">
    <property type="entry name" value="HAMP"/>
    <property type="match status" value="1"/>
</dbReference>
<dbReference type="SMART" id="SM00283">
    <property type="entry name" value="MA"/>
    <property type="match status" value="1"/>
</dbReference>
<dbReference type="GO" id="GO:0004888">
    <property type="term" value="F:transmembrane signaling receptor activity"/>
    <property type="evidence" value="ECO:0007669"/>
    <property type="project" value="InterPro"/>
</dbReference>
<gene>
    <name evidence="15" type="ORF">J1777_11475</name>
</gene>
<sequence length="539" mass="56647">MASLWNSWRITHRFIAVLAAFVVSVLVIAGIGLAGMSSASKSLKALHDESMARSQLASESVEQTLNNRMQVLLSFQHDPNGELASIHDHPITEHLEAIAANQARANAIHKQLAEGNLSAQERSLLTAVEAARAAWQPKLAAAIESIRNNDYSATTMAAFLAATRVEGVQVLKTAEALRSYQIEQANLHYQAAEARYTQALWIFAAALLLLVVPSVLLALALLTRLKGGFMTASTALKQIADNDLSHPVPHSGTDEIGYMLQHLEGMRSNLSHAVANVKTGAGAIASASAQVAAGTLDLSSRTEQQASALEETAAATEELSSTVQQNADNAVQANELAGEARRMAQNGGDIVGQMVSTMAEINQSAKKIVDIISVIDGIAFQTNILALNAAVEAARAGEQGRGFAVVAGEVRSLAGRSAEAAREVQALITDAVSKAEMGNAQAAQAGTSMQEIVSGIQRVAGIVDEIALASREQASGLAQINQAVSHLDGVTQQNAALVEQSSAAAAALQQQAHHLAEVADTFRLEEQAGLRRPGLTALR</sequence>
<name>A0A939H140_9BURK</name>
<accession>A0A939H140</accession>
<dbReference type="FunFam" id="1.10.287.950:FF:000001">
    <property type="entry name" value="Methyl-accepting chemotaxis sensory transducer"/>
    <property type="match status" value="1"/>
</dbReference>
<evidence type="ECO:0000256" key="2">
    <source>
        <dbReference type="ARBA" id="ARBA00022475"/>
    </source>
</evidence>
<keyword evidence="5" id="KW-0997">Cell inner membrane</keyword>
<dbReference type="InterPro" id="IPR051310">
    <property type="entry name" value="MCP_chemotaxis"/>
</dbReference>
<dbReference type="SUPFAM" id="SSF58104">
    <property type="entry name" value="Methyl-accepting chemotaxis protein (MCP) signaling domain"/>
    <property type="match status" value="1"/>
</dbReference>
<keyword evidence="8 12" id="KW-0472">Membrane</keyword>
<dbReference type="PANTHER" id="PTHR43531:SF14">
    <property type="entry name" value="METHYL-ACCEPTING CHEMOTAXIS PROTEIN I-RELATED"/>
    <property type="match status" value="1"/>
</dbReference>
<dbReference type="PANTHER" id="PTHR43531">
    <property type="entry name" value="PROTEIN ICFG"/>
    <property type="match status" value="1"/>
</dbReference>
<keyword evidence="2" id="KW-1003">Cell membrane</keyword>
<dbReference type="InterPro" id="IPR003122">
    <property type="entry name" value="Tar_rcpt_lig-bd"/>
</dbReference>
<evidence type="ECO:0000313" key="15">
    <source>
        <dbReference type="EMBL" id="MBO1250438.1"/>
    </source>
</evidence>
<evidence type="ECO:0000256" key="7">
    <source>
        <dbReference type="ARBA" id="ARBA00022989"/>
    </source>
</evidence>
<dbReference type="GO" id="GO:0005886">
    <property type="term" value="C:plasma membrane"/>
    <property type="evidence" value="ECO:0007669"/>
    <property type="project" value="UniProtKB-SubCell"/>
</dbReference>
<dbReference type="PRINTS" id="PR00260">
    <property type="entry name" value="CHEMTRNSDUCR"/>
</dbReference>
<feature type="transmembrane region" description="Helical" evidence="12">
    <location>
        <begin position="14"/>
        <end position="34"/>
    </location>
</feature>
<keyword evidence="16" id="KW-1185">Reference proteome</keyword>
<comment type="caution">
    <text evidence="15">The sequence shown here is derived from an EMBL/GenBank/DDBJ whole genome shotgun (WGS) entry which is preliminary data.</text>
</comment>
<keyword evidence="4" id="KW-0145">Chemotaxis</keyword>
<keyword evidence="9 11" id="KW-0807">Transducer</keyword>
<evidence type="ECO:0000256" key="3">
    <source>
        <dbReference type="ARBA" id="ARBA00022481"/>
    </source>
</evidence>
<proteinExistence type="inferred from homology"/>
<dbReference type="CDD" id="cd11386">
    <property type="entry name" value="MCP_signal"/>
    <property type="match status" value="1"/>
</dbReference>
<evidence type="ECO:0000256" key="1">
    <source>
        <dbReference type="ARBA" id="ARBA00004429"/>
    </source>
</evidence>
<evidence type="ECO:0000259" key="13">
    <source>
        <dbReference type="PROSITE" id="PS50111"/>
    </source>
</evidence>
<dbReference type="PROSITE" id="PS50885">
    <property type="entry name" value="HAMP"/>
    <property type="match status" value="1"/>
</dbReference>
<keyword evidence="3" id="KW-0488">Methylation</keyword>
<dbReference type="GO" id="GO:0007165">
    <property type="term" value="P:signal transduction"/>
    <property type="evidence" value="ECO:0007669"/>
    <property type="project" value="UniProtKB-KW"/>
</dbReference>
<evidence type="ECO:0000256" key="12">
    <source>
        <dbReference type="SAM" id="Phobius"/>
    </source>
</evidence>
<evidence type="ECO:0000256" key="11">
    <source>
        <dbReference type="PROSITE-ProRule" id="PRU00284"/>
    </source>
</evidence>
<protein>
    <submittedName>
        <fullName evidence="15">Tar ligand binding domain-containing protein</fullName>
    </submittedName>
</protein>
<dbReference type="Gene3D" id="1.10.287.950">
    <property type="entry name" value="Methyl-accepting chemotaxis protein"/>
    <property type="match status" value="1"/>
</dbReference>
<organism evidence="15 16">
    <name type="scientific">Comamonas denitrificans</name>
    <dbReference type="NCBI Taxonomy" id="117506"/>
    <lineage>
        <taxon>Bacteria</taxon>
        <taxon>Pseudomonadati</taxon>
        <taxon>Pseudomonadota</taxon>
        <taxon>Betaproteobacteria</taxon>
        <taxon>Burkholderiales</taxon>
        <taxon>Comamonadaceae</taxon>
        <taxon>Comamonas</taxon>
    </lineage>
</organism>
<evidence type="ECO:0000259" key="14">
    <source>
        <dbReference type="PROSITE" id="PS50885"/>
    </source>
</evidence>
<keyword evidence="7 12" id="KW-1133">Transmembrane helix</keyword>
<evidence type="ECO:0000313" key="16">
    <source>
        <dbReference type="Proteomes" id="UP000664731"/>
    </source>
</evidence>
<dbReference type="InterPro" id="IPR003660">
    <property type="entry name" value="HAMP_dom"/>
</dbReference>
<dbReference type="Pfam" id="PF02203">
    <property type="entry name" value="TarH"/>
    <property type="match status" value="1"/>
</dbReference>
<evidence type="ECO:0000256" key="8">
    <source>
        <dbReference type="ARBA" id="ARBA00023136"/>
    </source>
</evidence>
<dbReference type="InterPro" id="IPR004089">
    <property type="entry name" value="MCPsignal_dom"/>
</dbReference>
<evidence type="ECO:0000256" key="6">
    <source>
        <dbReference type="ARBA" id="ARBA00022692"/>
    </source>
</evidence>
<dbReference type="RefSeq" id="WP_207575835.1">
    <property type="nucleotide sequence ID" value="NZ_JAFNME010000027.1"/>
</dbReference>
<dbReference type="AlphaFoldDB" id="A0A939H140"/>
<dbReference type="Pfam" id="PF00672">
    <property type="entry name" value="HAMP"/>
    <property type="match status" value="1"/>
</dbReference>
<dbReference type="GO" id="GO:0006935">
    <property type="term" value="P:chemotaxis"/>
    <property type="evidence" value="ECO:0007669"/>
    <property type="project" value="UniProtKB-KW"/>
</dbReference>
<comment type="subcellular location">
    <subcellularLocation>
        <location evidence="1">Cell inner membrane</location>
        <topology evidence="1">Multi-pass membrane protein</topology>
    </subcellularLocation>
</comment>
<keyword evidence="6 12" id="KW-0812">Transmembrane</keyword>
<evidence type="ECO:0000256" key="5">
    <source>
        <dbReference type="ARBA" id="ARBA00022519"/>
    </source>
</evidence>
<evidence type="ECO:0000256" key="9">
    <source>
        <dbReference type="ARBA" id="ARBA00023224"/>
    </source>
</evidence>
<dbReference type="Proteomes" id="UP000664731">
    <property type="component" value="Unassembled WGS sequence"/>
</dbReference>
<evidence type="ECO:0000256" key="10">
    <source>
        <dbReference type="ARBA" id="ARBA00029447"/>
    </source>
</evidence>
<evidence type="ECO:0000256" key="4">
    <source>
        <dbReference type="ARBA" id="ARBA00022500"/>
    </source>
</evidence>
<feature type="transmembrane region" description="Helical" evidence="12">
    <location>
        <begin position="199"/>
        <end position="222"/>
    </location>
</feature>
<comment type="similarity">
    <text evidence="10">Belongs to the methyl-accepting chemotaxis (MCP) protein family.</text>
</comment>
<dbReference type="EMBL" id="JAFNME010000027">
    <property type="protein sequence ID" value="MBO1250438.1"/>
    <property type="molecule type" value="Genomic_DNA"/>
</dbReference>
<dbReference type="PROSITE" id="PS50111">
    <property type="entry name" value="CHEMOTAXIS_TRANSDUC_2"/>
    <property type="match status" value="1"/>
</dbReference>
<feature type="domain" description="HAMP" evidence="14">
    <location>
        <begin position="233"/>
        <end position="275"/>
    </location>
</feature>
<reference evidence="15" key="1">
    <citation type="submission" date="2021-03" db="EMBL/GenBank/DDBJ databases">
        <title>Comamonas denitrificans.</title>
        <authorList>
            <person name="Finster K."/>
        </authorList>
    </citation>
    <scope>NUCLEOTIDE SEQUENCE</scope>
    <source>
        <strain evidence="15">MM2021_4</strain>
    </source>
</reference>
<feature type="domain" description="Methyl-accepting transducer" evidence="13">
    <location>
        <begin position="280"/>
        <end position="509"/>
    </location>
</feature>